<feature type="transmembrane region" description="Helical" evidence="1">
    <location>
        <begin position="37"/>
        <end position="56"/>
    </location>
</feature>
<evidence type="ECO:0000313" key="2">
    <source>
        <dbReference type="EMBL" id="SVA72005.1"/>
    </source>
</evidence>
<evidence type="ECO:0000256" key="1">
    <source>
        <dbReference type="SAM" id="Phobius"/>
    </source>
</evidence>
<keyword evidence="1" id="KW-0472">Membrane</keyword>
<name>A0A381Y4W9_9ZZZZ</name>
<proteinExistence type="predicted"/>
<organism evidence="2">
    <name type="scientific">marine metagenome</name>
    <dbReference type="NCBI Taxonomy" id="408172"/>
    <lineage>
        <taxon>unclassified sequences</taxon>
        <taxon>metagenomes</taxon>
        <taxon>ecological metagenomes</taxon>
    </lineage>
</organism>
<feature type="transmembrane region" description="Helical" evidence="1">
    <location>
        <begin position="12"/>
        <end position="31"/>
    </location>
</feature>
<keyword evidence="1" id="KW-1133">Transmembrane helix</keyword>
<accession>A0A381Y4W9</accession>
<feature type="non-terminal residue" evidence="2">
    <location>
        <position position="80"/>
    </location>
</feature>
<dbReference type="AlphaFoldDB" id="A0A381Y4W9"/>
<gene>
    <name evidence="2" type="ORF">METZ01_LOCUS124859</name>
</gene>
<protein>
    <submittedName>
        <fullName evidence="2">Uncharacterized protein</fullName>
    </submittedName>
</protein>
<keyword evidence="1" id="KW-0812">Transmembrane</keyword>
<dbReference type="EMBL" id="UINC01017386">
    <property type="protein sequence ID" value="SVA72005.1"/>
    <property type="molecule type" value="Genomic_DNA"/>
</dbReference>
<sequence length="80" mass="9826">MEFSFLKPADIWFWFFVIISFIIVVYSFIFIKNHSELKLLIILRSITFIIITFLLLQPKFSWIHFKYNKLDWNLYVDNSV</sequence>
<reference evidence="2" key="1">
    <citation type="submission" date="2018-05" db="EMBL/GenBank/DDBJ databases">
        <authorList>
            <person name="Lanie J.A."/>
            <person name="Ng W.-L."/>
            <person name="Kazmierczak K.M."/>
            <person name="Andrzejewski T.M."/>
            <person name="Davidsen T.M."/>
            <person name="Wayne K.J."/>
            <person name="Tettelin H."/>
            <person name="Glass J.I."/>
            <person name="Rusch D."/>
            <person name="Podicherti R."/>
            <person name="Tsui H.-C.T."/>
            <person name="Winkler M.E."/>
        </authorList>
    </citation>
    <scope>NUCLEOTIDE SEQUENCE</scope>
</reference>